<keyword evidence="9 11" id="KW-0675">Receptor</keyword>
<evidence type="ECO:0000313" key="15">
    <source>
        <dbReference type="EMBL" id="KAK1788031.1"/>
    </source>
</evidence>
<keyword evidence="16" id="KW-1185">Reference proteome</keyword>
<feature type="transmembrane region" description="Helical" evidence="13">
    <location>
        <begin position="190"/>
        <end position="212"/>
    </location>
</feature>
<dbReference type="GO" id="GO:0030594">
    <property type="term" value="F:neurotransmitter receptor activity"/>
    <property type="evidence" value="ECO:0007669"/>
    <property type="project" value="TreeGrafter"/>
</dbReference>
<dbReference type="AlphaFoldDB" id="A0AAD8YWG9"/>
<evidence type="ECO:0000256" key="9">
    <source>
        <dbReference type="ARBA" id="ARBA00023170"/>
    </source>
</evidence>
<dbReference type="InterPro" id="IPR017452">
    <property type="entry name" value="GPCR_Rhodpsn_7TM"/>
</dbReference>
<evidence type="ECO:0000256" key="3">
    <source>
        <dbReference type="ARBA" id="ARBA00022610"/>
    </source>
</evidence>
<feature type="transmembrane region" description="Helical" evidence="13">
    <location>
        <begin position="314"/>
        <end position="338"/>
    </location>
</feature>
<dbReference type="GO" id="GO:0007187">
    <property type="term" value="P:G protein-coupled receptor signaling pathway, coupled to cyclic nucleotide second messenger"/>
    <property type="evidence" value="ECO:0007669"/>
    <property type="project" value="TreeGrafter"/>
</dbReference>
<evidence type="ECO:0000256" key="13">
    <source>
        <dbReference type="SAM" id="Phobius"/>
    </source>
</evidence>
<comment type="subcellular location">
    <subcellularLocation>
        <location evidence="1">Cell membrane</location>
        <topology evidence="1">Multi-pass membrane protein</topology>
    </subcellularLocation>
</comment>
<keyword evidence="6 11" id="KW-0297">G-protein coupled receptor</keyword>
<dbReference type="SUPFAM" id="SSF81321">
    <property type="entry name" value="Family A G protein-coupled receptor-like"/>
    <property type="match status" value="1"/>
</dbReference>
<keyword evidence="3" id="KW-0085">Behavior</keyword>
<feature type="transmembrane region" description="Helical" evidence="13">
    <location>
        <begin position="67"/>
        <end position="93"/>
    </location>
</feature>
<dbReference type="GO" id="GO:0045202">
    <property type="term" value="C:synapse"/>
    <property type="evidence" value="ECO:0007669"/>
    <property type="project" value="GOC"/>
</dbReference>
<feature type="transmembrane region" description="Helical" evidence="13">
    <location>
        <begin position="350"/>
        <end position="372"/>
    </location>
</feature>
<dbReference type="GO" id="GO:0051209">
    <property type="term" value="P:release of sequestered calcium ion into cytosol"/>
    <property type="evidence" value="ECO:0007669"/>
    <property type="project" value="TreeGrafter"/>
</dbReference>
<evidence type="ECO:0000259" key="14">
    <source>
        <dbReference type="PROSITE" id="PS50262"/>
    </source>
</evidence>
<feature type="transmembrane region" description="Helical" evidence="13">
    <location>
        <begin position="105"/>
        <end position="127"/>
    </location>
</feature>
<evidence type="ECO:0000256" key="6">
    <source>
        <dbReference type="ARBA" id="ARBA00023040"/>
    </source>
</evidence>
<evidence type="ECO:0000256" key="2">
    <source>
        <dbReference type="ARBA" id="ARBA00022475"/>
    </source>
</evidence>
<dbReference type="SMART" id="SM01381">
    <property type="entry name" value="7TM_GPCR_Srsx"/>
    <property type="match status" value="1"/>
</dbReference>
<feature type="transmembrane region" description="Helical" evidence="13">
    <location>
        <begin position="32"/>
        <end position="55"/>
    </location>
</feature>
<dbReference type="EMBL" id="JAROKS010000023">
    <property type="protein sequence ID" value="KAK1788031.1"/>
    <property type="molecule type" value="Genomic_DNA"/>
</dbReference>
<keyword evidence="8" id="KW-1015">Disulfide bond</keyword>
<evidence type="ECO:0000256" key="4">
    <source>
        <dbReference type="ARBA" id="ARBA00022692"/>
    </source>
</evidence>
<organism evidence="15 16">
    <name type="scientific">Electrophorus voltai</name>
    <dbReference type="NCBI Taxonomy" id="2609070"/>
    <lineage>
        <taxon>Eukaryota</taxon>
        <taxon>Metazoa</taxon>
        <taxon>Chordata</taxon>
        <taxon>Craniata</taxon>
        <taxon>Vertebrata</taxon>
        <taxon>Euteleostomi</taxon>
        <taxon>Actinopterygii</taxon>
        <taxon>Neopterygii</taxon>
        <taxon>Teleostei</taxon>
        <taxon>Ostariophysi</taxon>
        <taxon>Gymnotiformes</taxon>
        <taxon>Gymnotoidei</taxon>
        <taxon>Gymnotidae</taxon>
        <taxon>Electrophorus</taxon>
    </lineage>
</organism>
<dbReference type="GO" id="GO:0007208">
    <property type="term" value="P:phospholipase C-activating serotonin receptor signaling pathway"/>
    <property type="evidence" value="ECO:0007669"/>
    <property type="project" value="TreeGrafter"/>
</dbReference>
<proteinExistence type="inferred from homology"/>
<name>A0AAD8YWG9_9TELE</name>
<dbReference type="InterPro" id="IPR000276">
    <property type="entry name" value="GPCR_Rhodpsn"/>
</dbReference>
<feature type="region of interest" description="Disordered" evidence="12">
    <location>
        <begin position="226"/>
        <end position="252"/>
    </location>
</feature>
<dbReference type="GO" id="GO:0007210">
    <property type="term" value="P:serotonin receptor signaling pathway"/>
    <property type="evidence" value="ECO:0007669"/>
    <property type="project" value="TreeGrafter"/>
</dbReference>
<keyword evidence="2" id="KW-1003">Cell membrane</keyword>
<evidence type="ECO:0000313" key="16">
    <source>
        <dbReference type="Proteomes" id="UP001239994"/>
    </source>
</evidence>
<dbReference type="GO" id="GO:0005886">
    <property type="term" value="C:plasma membrane"/>
    <property type="evidence" value="ECO:0007669"/>
    <property type="project" value="UniProtKB-SubCell"/>
</dbReference>
<evidence type="ECO:0000256" key="12">
    <source>
        <dbReference type="SAM" id="MobiDB-lite"/>
    </source>
</evidence>
<dbReference type="PRINTS" id="PR00237">
    <property type="entry name" value="GPCRRHODOPSN"/>
</dbReference>
<dbReference type="InterPro" id="IPR002231">
    <property type="entry name" value="5HT_rcpt"/>
</dbReference>
<dbReference type="PROSITE" id="PS50262">
    <property type="entry name" value="G_PROTEIN_RECEP_F1_2"/>
    <property type="match status" value="1"/>
</dbReference>
<dbReference type="GO" id="GO:0007268">
    <property type="term" value="P:chemical synaptic transmission"/>
    <property type="evidence" value="ECO:0007669"/>
    <property type="project" value="TreeGrafter"/>
</dbReference>
<protein>
    <recommendedName>
        <fullName evidence="14">G-protein coupled receptors family 1 profile domain-containing protein</fullName>
    </recommendedName>
</protein>
<evidence type="ECO:0000256" key="7">
    <source>
        <dbReference type="ARBA" id="ARBA00023136"/>
    </source>
</evidence>
<evidence type="ECO:0000256" key="5">
    <source>
        <dbReference type="ARBA" id="ARBA00022989"/>
    </source>
</evidence>
<feature type="region of interest" description="Disordered" evidence="12">
    <location>
        <begin position="1"/>
        <end position="20"/>
    </location>
</feature>
<dbReference type="Pfam" id="PF00001">
    <property type="entry name" value="7tm_1"/>
    <property type="match status" value="1"/>
</dbReference>
<keyword evidence="5 13" id="KW-1133">Transmembrane helix</keyword>
<evidence type="ECO:0000256" key="8">
    <source>
        <dbReference type="ARBA" id="ARBA00023157"/>
    </source>
</evidence>
<feature type="domain" description="G-protein coupled receptors family 1 profile" evidence="14">
    <location>
        <begin position="47"/>
        <end position="369"/>
    </location>
</feature>
<dbReference type="PANTHER" id="PTHR24247:SF32">
    <property type="entry name" value="5-HYDROXYTRYPTAMINE RECEPTOR 2C"/>
    <property type="match status" value="1"/>
</dbReference>
<keyword evidence="7 13" id="KW-0472">Membrane</keyword>
<comment type="caution">
    <text evidence="15">The sequence shown here is derived from an EMBL/GenBank/DDBJ whole genome shotgun (WGS) entry which is preliminary data.</text>
</comment>
<dbReference type="Proteomes" id="UP001239994">
    <property type="component" value="Unassembled WGS sequence"/>
</dbReference>
<dbReference type="PROSITE" id="PS00237">
    <property type="entry name" value="G_PROTEIN_RECEP_F1_1"/>
    <property type="match status" value="1"/>
</dbReference>
<evidence type="ECO:0000256" key="10">
    <source>
        <dbReference type="ARBA" id="ARBA00023224"/>
    </source>
</evidence>
<comment type="similarity">
    <text evidence="11">Belongs to the G-protein coupled receptor 1 family.</text>
</comment>
<evidence type="ECO:0000256" key="1">
    <source>
        <dbReference type="ARBA" id="ARBA00004651"/>
    </source>
</evidence>
<gene>
    <name evidence="15" type="ORF">P4O66_016501</name>
</gene>
<dbReference type="GO" id="GO:0004993">
    <property type="term" value="F:G protein-coupled serotonin receptor activity"/>
    <property type="evidence" value="ECO:0007669"/>
    <property type="project" value="InterPro"/>
</dbReference>
<keyword evidence="10 11" id="KW-0807">Transducer</keyword>
<dbReference type="GO" id="GO:0030425">
    <property type="term" value="C:dendrite"/>
    <property type="evidence" value="ECO:0007669"/>
    <property type="project" value="TreeGrafter"/>
</dbReference>
<keyword evidence="4 11" id="KW-0812">Transmembrane</keyword>
<evidence type="ECO:0000256" key="11">
    <source>
        <dbReference type="RuleBase" id="RU000688"/>
    </source>
</evidence>
<dbReference type="PRINTS" id="PR01101">
    <property type="entry name" value="5HTRECEPTOR"/>
</dbReference>
<reference evidence="15" key="1">
    <citation type="submission" date="2023-03" db="EMBL/GenBank/DDBJ databases">
        <title>Electrophorus voltai genome.</title>
        <authorList>
            <person name="Bian C."/>
        </authorList>
    </citation>
    <scope>NUCLEOTIDE SEQUENCE</scope>
    <source>
        <strain evidence="15">CB-2022</strain>
        <tissue evidence="15">Muscle</tissue>
    </source>
</reference>
<dbReference type="PANTHER" id="PTHR24247">
    <property type="entry name" value="5-HYDROXYTRYPTAMINE RECEPTOR"/>
    <property type="match status" value="1"/>
</dbReference>
<sequence length="457" mass="50484">MASLQCTMQSHFGSNSSESKLTNNCTENGKNWPALIILVIIFFTVGGNILVILAVSLEKKLHNATNFFLRSLAVADLLVGILVMPASLISILYNYTWPLPRVLCPMWLFLDVLFSTASIMHLCAISLDRYIGIRSPIQYSLNNSPCRAMGKIVVVWTISVVVSSPIPAIGLQDEGKVFLNCSCALNEPRFVLAGSFVAFFMPLLIMVVCYCLTTRVLQQHAETISRSHALHTDPQRPSSRQPSPRQPSPQLSISDASLLNDEAPSDGGHMTPRSRAVTGYLAAPSRGPEGGTPQGLRRRGMVQAVKNERRASKVLGAVFFLFLVMWCPFFITNVLLAVCQSDCGEHLSEMMNLFVWVGYISSGVNPLVYTLFNKTYRHAFARYLRCRYHRQTKALPSSSPCQVYSVTPTPVLGGRSYTDTNGNRGLHSSHLIHKQPDQMPKEGMNNFAGPTEHVSCV</sequence>
<accession>A0AAD8YWG9</accession>
<feature type="transmembrane region" description="Helical" evidence="13">
    <location>
        <begin position="148"/>
        <end position="170"/>
    </location>
</feature>
<dbReference type="Gene3D" id="1.20.1070.10">
    <property type="entry name" value="Rhodopsin 7-helix transmembrane proteins"/>
    <property type="match status" value="1"/>
</dbReference>